<evidence type="ECO:0000256" key="2">
    <source>
        <dbReference type="ARBA" id="ARBA00022729"/>
    </source>
</evidence>
<accession>A0A8C9QXR8</accession>
<feature type="transmembrane region" description="Helical" evidence="6">
    <location>
        <begin position="189"/>
        <end position="215"/>
    </location>
</feature>
<organism evidence="8 9">
    <name type="scientific">Scleropages formosus</name>
    <name type="common">Asian bonytongue</name>
    <name type="synonym">Osteoglossum formosum</name>
    <dbReference type="NCBI Taxonomy" id="113540"/>
    <lineage>
        <taxon>Eukaryota</taxon>
        <taxon>Metazoa</taxon>
        <taxon>Chordata</taxon>
        <taxon>Craniata</taxon>
        <taxon>Vertebrata</taxon>
        <taxon>Euteleostomi</taxon>
        <taxon>Actinopterygii</taxon>
        <taxon>Neopterygii</taxon>
        <taxon>Teleostei</taxon>
        <taxon>Osteoglossocephala</taxon>
        <taxon>Osteoglossomorpha</taxon>
        <taxon>Osteoglossiformes</taxon>
        <taxon>Osteoglossidae</taxon>
        <taxon>Scleropages</taxon>
    </lineage>
</organism>
<evidence type="ECO:0000256" key="3">
    <source>
        <dbReference type="ARBA" id="ARBA00023136"/>
    </source>
</evidence>
<dbReference type="InterPro" id="IPR036179">
    <property type="entry name" value="Ig-like_dom_sf"/>
</dbReference>
<dbReference type="Gene3D" id="2.60.40.10">
    <property type="entry name" value="Immunoglobulins"/>
    <property type="match status" value="2"/>
</dbReference>
<evidence type="ECO:0000256" key="5">
    <source>
        <dbReference type="SAM" id="MobiDB-lite"/>
    </source>
</evidence>
<keyword evidence="2" id="KW-0732">Signal</keyword>
<dbReference type="PANTHER" id="PTHR12080">
    <property type="entry name" value="SIGNALING LYMPHOCYTIC ACTIVATION MOLECULE"/>
    <property type="match status" value="1"/>
</dbReference>
<evidence type="ECO:0000256" key="6">
    <source>
        <dbReference type="SAM" id="Phobius"/>
    </source>
</evidence>
<dbReference type="InterPro" id="IPR003599">
    <property type="entry name" value="Ig_sub"/>
</dbReference>
<evidence type="ECO:0000256" key="1">
    <source>
        <dbReference type="ARBA" id="ARBA00004370"/>
    </source>
</evidence>
<dbReference type="SMART" id="SM00409">
    <property type="entry name" value="IG"/>
    <property type="match status" value="2"/>
</dbReference>
<reference evidence="8" key="3">
    <citation type="submission" date="2025-09" db="UniProtKB">
        <authorList>
            <consortium name="Ensembl"/>
        </authorList>
    </citation>
    <scope>IDENTIFICATION</scope>
</reference>
<keyword evidence="6" id="KW-1133">Transmembrane helix</keyword>
<dbReference type="OrthoDB" id="9427418at2759"/>
<evidence type="ECO:0000259" key="7">
    <source>
        <dbReference type="SMART" id="SM00409"/>
    </source>
</evidence>
<dbReference type="AlphaFoldDB" id="A0A8C9QXR8"/>
<evidence type="ECO:0000313" key="8">
    <source>
        <dbReference type="Ensembl" id="ENSSFOP00015000244.2"/>
    </source>
</evidence>
<comment type="subcellular location">
    <subcellularLocation>
        <location evidence="1">Membrane</location>
    </subcellularLocation>
</comment>
<keyword evidence="3 6" id="KW-0472">Membrane</keyword>
<keyword evidence="6" id="KW-0812">Transmembrane</keyword>
<keyword evidence="9" id="KW-1185">Reference proteome</keyword>
<evidence type="ECO:0000313" key="9">
    <source>
        <dbReference type="Proteomes" id="UP000694397"/>
    </source>
</evidence>
<feature type="domain" description="Immunoglobulin" evidence="7">
    <location>
        <begin position="2"/>
        <end position="96"/>
    </location>
</feature>
<keyword evidence="4" id="KW-0325">Glycoprotein</keyword>
<protein>
    <recommendedName>
        <fullName evidence="7">Immunoglobulin domain-containing protein</fullName>
    </recommendedName>
</protein>
<reference evidence="8 9" key="1">
    <citation type="submission" date="2019-04" db="EMBL/GenBank/DDBJ databases">
        <authorList>
            <consortium name="Wellcome Sanger Institute Data Sharing"/>
        </authorList>
    </citation>
    <scope>NUCLEOTIDE SEQUENCE [LARGE SCALE GENOMIC DNA]</scope>
</reference>
<dbReference type="InterPro" id="IPR015631">
    <property type="entry name" value="CD2/SLAM_rcpt"/>
</dbReference>
<evidence type="ECO:0000256" key="4">
    <source>
        <dbReference type="ARBA" id="ARBA00023180"/>
    </source>
</evidence>
<dbReference type="PANTHER" id="PTHR12080:SF134">
    <property type="entry name" value="CD48 ANTIGEN"/>
    <property type="match status" value="1"/>
</dbReference>
<sequence>MAGQLFSRRNGEVTLTPAVNGTFEEILWKWNGDKAVEFAPDEGLTEYWKFKGRTTLNTQTGELTIRNLQKTDSGRYKAEVLVGGTLQYSVFDVTVLDAVTRPTVQCEQRDSVGILRCHSEGEMGQYRWEGPNDFLMSWTEQPIGLEISRDQSSDSAYTCVVKNPVSEKSSEAFLAERCFKGHSSHGSGAVIAAAAVVTAAFIATVSGLIIGVHCVRRRDALTELRLNEKTKIFEEMNTVTMSPSNVIDENKMLQQKSPKSAADEMEGVGEEDEEAKLLQCFREISGEEKRKMFERNSKYVCSPNKVIDEDMRLEPNGQDTVTNENKDVEEEEEAEGQHVKEEVHLWDQWDGAQLEDGKILRSGGDSITFGECVRI</sequence>
<proteinExistence type="predicted"/>
<dbReference type="Proteomes" id="UP000694397">
    <property type="component" value="Chromosome 14"/>
</dbReference>
<dbReference type="InterPro" id="IPR013783">
    <property type="entry name" value="Ig-like_fold"/>
</dbReference>
<dbReference type="Ensembl" id="ENSSFOT00015000270.2">
    <property type="protein sequence ID" value="ENSSFOP00015000244.2"/>
    <property type="gene ID" value="ENSSFOG00015000232.2"/>
</dbReference>
<dbReference type="GeneTree" id="ENSGT01030000234540"/>
<dbReference type="SUPFAM" id="SSF48726">
    <property type="entry name" value="Immunoglobulin"/>
    <property type="match status" value="2"/>
</dbReference>
<name>A0A8C9QXR8_SCLFO</name>
<reference evidence="8" key="2">
    <citation type="submission" date="2025-08" db="UniProtKB">
        <authorList>
            <consortium name="Ensembl"/>
        </authorList>
    </citation>
    <scope>IDENTIFICATION</scope>
</reference>
<dbReference type="GO" id="GO:0016020">
    <property type="term" value="C:membrane"/>
    <property type="evidence" value="ECO:0007669"/>
    <property type="project" value="UniProtKB-SubCell"/>
</dbReference>
<feature type="domain" description="Immunoglobulin" evidence="7">
    <location>
        <begin position="102"/>
        <end position="177"/>
    </location>
</feature>
<feature type="region of interest" description="Disordered" evidence="5">
    <location>
        <begin position="312"/>
        <end position="338"/>
    </location>
</feature>